<dbReference type="PANTHER" id="PTHR13119">
    <property type="entry name" value="ZINC FINGER CCCH DOMAIN-CONTAINING PROTEI"/>
    <property type="match status" value="1"/>
</dbReference>
<feature type="domain" description="C3H1-type" evidence="7">
    <location>
        <begin position="272"/>
        <end position="296"/>
    </location>
</feature>
<evidence type="ECO:0000256" key="6">
    <source>
        <dbReference type="SAM" id="MobiDB-lite"/>
    </source>
</evidence>
<dbReference type="GO" id="GO:0003723">
    <property type="term" value="F:RNA binding"/>
    <property type="evidence" value="ECO:0007669"/>
    <property type="project" value="InterPro"/>
</dbReference>
<dbReference type="Pfam" id="PF00642">
    <property type="entry name" value="zf-CCCH"/>
    <property type="match status" value="1"/>
</dbReference>
<evidence type="ECO:0000259" key="8">
    <source>
        <dbReference type="PROSITE" id="PS50828"/>
    </source>
</evidence>
<evidence type="ECO:0008006" key="11">
    <source>
        <dbReference type="Google" id="ProtNLM"/>
    </source>
</evidence>
<evidence type="ECO:0000259" key="7">
    <source>
        <dbReference type="PROSITE" id="PS50103"/>
    </source>
</evidence>
<evidence type="ECO:0000256" key="4">
    <source>
        <dbReference type="ARBA" id="ARBA00022833"/>
    </source>
</evidence>
<dbReference type="InterPro" id="IPR000571">
    <property type="entry name" value="Znf_CCCH"/>
</dbReference>
<dbReference type="GO" id="GO:0045892">
    <property type="term" value="P:negative regulation of DNA-templated transcription"/>
    <property type="evidence" value="ECO:0007669"/>
    <property type="project" value="InterPro"/>
</dbReference>
<name>A0A6G1H9G1_9PEZI</name>
<protein>
    <recommendedName>
        <fullName evidence="11">CCCH zinc finger and SMR domain-containing protein</fullName>
    </recommendedName>
</protein>
<dbReference type="OrthoDB" id="3247158at2759"/>
<dbReference type="Pfam" id="PF14608">
    <property type="entry name" value="zf-CCCH_2"/>
    <property type="match status" value="1"/>
</dbReference>
<evidence type="ECO:0000313" key="9">
    <source>
        <dbReference type="EMBL" id="KAF1989660.1"/>
    </source>
</evidence>
<feature type="compositionally biased region" description="Basic residues" evidence="6">
    <location>
        <begin position="448"/>
        <end position="461"/>
    </location>
</feature>
<proteinExistence type="predicted"/>
<keyword evidence="4 5" id="KW-0862">Zinc</keyword>
<keyword evidence="3 5" id="KW-0863">Zinc-finger</keyword>
<feature type="compositionally biased region" description="Polar residues" evidence="6">
    <location>
        <begin position="106"/>
        <end position="117"/>
    </location>
</feature>
<dbReference type="PROSITE" id="PS50103">
    <property type="entry name" value="ZF_C3H1"/>
    <property type="match status" value="2"/>
</dbReference>
<dbReference type="CDD" id="cd14279">
    <property type="entry name" value="CUE"/>
    <property type="match status" value="1"/>
</dbReference>
<dbReference type="PANTHER" id="PTHR13119:SF12">
    <property type="entry name" value="PROTEIN SUPPRESSOR OF SABLE"/>
    <property type="match status" value="1"/>
</dbReference>
<keyword evidence="10" id="KW-1185">Reference proteome</keyword>
<evidence type="ECO:0000256" key="1">
    <source>
        <dbReference type="ARBA" id="ARBA00022723"/>
    </source>
</evidence>
<keyword evidence="2" id="KW-0677">Repeat</keyword>
<dbReference type="SUPFAM" id="SSF160443">
    <property type="entry name" value="SMR domain-like"/>
    <property type="match status" value="1"/>
</dbReference>
<dbReference type="InterPro" id="IPR045124">
    <property type="entry name" value="Su(sable)-like"/>
</dbReference>
<gene>
    <name evidence="9" type="ORF">K402DRAFT_418384</name>
</gene>
<feature type="domain" description="Smr" evidence="8">
    <location>
        <begin position="603"/>
        <end position="686"/>
    </location>
</feature>
<dbReference type="Pfam" id="PF08590">
    <property type="entry name" value="DUF1771"/>
    <property type="match status" value="1"/>
</dbReference>
<dbReference type="PROSITE" id="PS50828">
    <property type="entry name" value="SMR"/>
    <property type="match status" value="1"/>
</dbReference>
<dbReference type="SMART" id="SM01162">
    <property type="entry name" value="DUF1771"/>
    <property type="match status" value="1"/>
</dbReference>
<evidence type="ECO:0000313" key="10">
    <source>
        <dbReference type="Proteomes" id="UP000800041"/>
    </source>
</evidence>
<evidence type="ECO:0000256" key="5">
    <source>
        <dbReference type="PROSITE-ProRule" id="PRU00723"/>
    </source>
</evidence>
<dbReference type="InterPro" id="IPR013899">
    <property type="entry name" value="DUF1771"/>
</dbReference>
<evidence type="ECO:0000256" key="2">
    <source>
        <dbReference type="ARBA" id="ARBA00022737"/>
    </source>
</evidence>
<feature type="zinc finger region" description="C3H1-type" evidence="5">
    <location>
        <begin position="272"/>
        <end position="296"/>
    </location>
</feature>
<dbReference type="EMBL" id="ML977144">
    <property type="protein sequence ID" value="KAF1989660.1"/>
    <property type="molecule type" value="Genomic_DNA"/>
</dbReference>
<feature type="zinc finger region" description="C3H1-type" evidence="5">
    <location>
        <begin position="297"/>
        <end position="324"/>
    </location>
</feature>
<evidence type="ECO:0000256" key="3">
    <source>
        <dbReference type="ARBA" id="ARBA00022771"/>
    </source>
</evidence>
<dbReference type="SMART" id="SM00463">
    <property type="entry name" value="SMR"/>
    <property type="match status" value="1"/>
</dbReference>
<feature type="region of interest" description="Disordered" evidence="6">
    <location>
        <begin position="106"/>
        <end position="129"/>
    </location>
</feature>
<dbReference type="Gene3D" id="3.30.1370.110">
    <property type="match status" value="1"/>
</dbReference>
<organism evidence="9 10">
    <name type="scientific">Aulographum hederae CBS 113979</name>
    <dbReference type="NCBI Taxonomy" id="1176131"/>
    <lineage>
        <taxon>Eukaryota</taxon>
        <taxon>Fungi</taxon>
        <taxon>Dikarya</taxon>
        <taxon>Ascomycota</taxon>
        <taxon>Pezizomycotina</taxon>
        <taxon>Dothideomycetes</taxon>
        <taxon>Pleosporomycetidae</taxon>
        <taxon>Aulographales</taxon>
        <taxon>Aulographaceae</taxon>
    </lineage>
</organism>
<reference evidence="9" key="1">
    <citation type="journal article" date="2020" name="Stud. Mycol.">
        <title>101 Dothideomycetes genomes: a test case for predicting lifestyles and emergence of pathogens.</title>
        <authorList>
            <person name="Haridas S."/>
            <person name="Albert R."/>
            <person name="Binder M."/>
            <person name="Bloem J."/>
            <person name="Labutti K."/>
            <person name="Salamov A."/>
            <person name="Andreopoulos B."/>
            <person name="Baker S."/>
            <person name="Barry K."/>
            <person name="Bills G."/>
            <person name="Bluhm B."/>
            <person name="Cannon C."/>
            <person name="Castanera R."/>
            <person name="Culley D."/>
            <person name="Daum C."/>
            <person name="Ezra D."/>
            <person name="Gonzalez J."/>
            <person name="Henrissat B."/>
            <person name="Kuo A."/>
            <person name="Liang C."/>
            <person name="Lipzen A."/>
            <person name="Lutzoni F."/>
            <person name="Magnuson J."/>
            <person name="Mondo S."/>
            <person name="Nolan M."/>
            <person name="Ohm R."/>
            <person name="Pangilinan J."/>
            <person name="Park H.-J."/>
            <person name="Ramirez L."/>
            <person name="Alfaro M."/>
            <person name="Sun H."/>
            <person name="Tritt A."/>
            <person name="Yoshinaga Y."/>
            <person name="Zwiers L.-H."/>
            <person name="Turgeon B."/>
            <person name="Goodwin S."/>
            <person name="Spatafora J."/>
            <person name="Crous P."/>
            <person name="Grigoriev I."/>
        </authorList>
    </citation>
    <scope>NUCLEOTIDE SEQUENCE</scope>
    <source>
        <strain evidence="9">CBS 113979</strain>
    </source>
</reference>
<accession>A0A6G1H9G1</accession>
<keyword evidence="1 5" id="KW-0479">Metal-binding</keyword>
<feature type="compositionally biased region" description="Polar residues" evidence="6">
    <location>
        <begin position="492"/>
        <end position="502"/>
    </location>
</feature>
<dbReference type="AlphaFoldDB" id="A0A6G1H9G1"/>
<feature type="compositionally biased region" description="Low complexity" evidence="6">
    <location>
        <begin position="405"/>
        <end position="415"/>
    </location>
</feature>
<dbReference type="SMART" id="SM00356">
    <property type="entry name" value="ZnF_C3H1"/>
    <property type="match status" value="2"/>
</dbReference>
<dbReference type="Proteomes" id="UP000800041">
    <property type="component" value="Unassembled WGS sequence"/>
</dbReference>
<dbReference type="Pfam" id="PF01713">
    <property type="entry name" value="Smr"/>
    <property type="match status" value="1"/>
</dbReference>
<feature type="region of interest" description="Disordered" evidence="6">
    <location>
        <begin position="381"/>
        <end position="517"/>
    </location>
</feature>
<dbReference type="GO" id="GO:0005634">
    <property type="term" value="C:nucleus"/>
    <property type="evidence" value="ECO:0007669"/>
    <property type="project" value="TreeGrafter"/>
</dbReference>
<sequence length="736" mass="80739">MVPDDVYERCLPVLQDESIEEEDKTEKVEDILRKQASLQGKALENAVLDTLWRFRNKGGSSPPPSRHNVIRRASPAPWQIARSPTPSSPRMPPPGFGVAPPGFTRAKSSTASPFTSPRPSPRLAVATPHIPNSPSLNAYRFSDPLSATPSDVYGDYGSDTVDWLVNDDAGSVASSFTGELNGAAAEWIQPQTVDMSPHEMLRSILPEELSDDDIEKTLEANGFDLSATINALMGTQTLDQPPPVTLAQPERTFVVGKSMTPTFRPSTPVGQAKSHILCKYWLATGHCARADCRFSHDSSKTVCKYWMSGNCLAGDTCMFSHDPKNLMERMTIEDASTPPLNHVQPSFQVQDYEAFPSLQGSNPQNWPTFYPSSVDPTPLEKLYGTTGVVSPPPGFHINQHPGLGSNPSSRPQSRPSSRHASRAPTPSFPAVNDDNDFPTLDSAAAVRGGKRHHGKRGHGHHKDNSGPSTFADRLRMASPSPSPSPLRKGIKTNRSFQGSRENSAAAMAIPQPTEVPWLETGDSMNKAYMKARQEAFKHGGARNKFLQSAAQAWNRNDARAAKALSLRGQAENEKMKAAHRQAARMLYEERNKEFGTNARQLFIDLHGLHPEEAVTEMSRVLAEHATSRPTRHVYAITGTGHHSRNGKDKVGKSVRTWLNERRYVFREFSVPGDRSNIGGILGIDPGSGEKIDESAAMAEANKLKEGESTKVRILRREDVEAEKEKMVEPEELESGS</sequence>
<dbReference type="InterPro" id="IPR036063">
    <property type="entry name" value="Smr_dom_sf"/>
</dbReference>
<dbReference type="SUPFAM" id="SSF90229">
    <property type="entry name" value="CCCH zinc finger"/>
    <property type="match status" value="1"/>
</dbReference>
<dbReference type="InterPro" id="IPR002625">
    <property type="entry name" value="Smr_dom"/>
</dbReference>
<dbReference type="GO" id="GO:0008270">
    <property type="term" value="F:zinc ion binding"/>
    <property type="evidence" value="ECO:0007669"/>
    <property type="project" value="UniProtKB-KW"/>
</dbReference>
<feature type="domain" description="C3H1-type" evidence="7">
    <location>
        <begin position="297"/>
        <end position="324"/>
    </location>
</feature>
<dbReference type="Gene3D" id="4.10.1000.10">
    <property type="entry name" value="Zinc finger, CCCH-type"/>
    <property type="match status" value="1"/>
</dbReference>
<dbReference type="InterPro" id="IPR036855">
    <property type="entry name" value="Znf_CCCH_sf"/>
</dbReference>